<organism evidence="1 3">
    <name type="scientific">Anaeramoeba flamelloides</name>
    <dbReference type="NCBI Taxonomy" id="1746091"/>
    <lineage>
        <taxon>Eukaryota</taxon>
        <taxon>Metamonada</taxon>
        <taxon>Anaeramoebidae</taxon>
        <taxon>Anaeramoeba</taxon>
    </lineage>
</organism>
<gene>
    <name evidence="1" type="ORF">M0812_28657</name>
    <name evidence="2" type="ORF">M0813_08990</name>
</gene>
<proteinExistence type="predicted"/>
<keyword evidence="4" id="KW-1185">Reference proteome</keyword>
<evidence type="ECO:0000313" key="3">
    <source>
        <dbReference type="Proteomes" id="UP001146793"/>
    </source>
</evidence>
<sequence length="160" mass="18743">MGNHSSTSNNIQIPQSRVLTYFEIFHHVKTPLMLLDGKHMSLIDLNNKCSSLFGIKRSDLCLSLSTSYHFWPSVQKLHQNQTSKHFLKKQFKKLKKTKNKTEFIFECLNQEGNTLWAHFSVTKINMWKNSMFQIIISPISNPLKNRSFVNPKKKKNNFLD</sequence>
<dbReference type="EMBL" id="JANTQA010000070">
    <property type="protein sequence ID" value="KAJ3426206.1"/>
    <property type="molecule type" value="Genomic_DNA"/>
</dbReference>
<comment type="caution">
    <text evidence="1">The sequence shown here is derived from an EMBL/GenBank/DDBJ whole genome shotgun (WGS) entry which is preliminary data.</text>
</comment>
<evidence type="ECO:0000313" key="2">
    <source>
        <dbReference type="EMBL" id="KAJ6228164.1"/>
    </source>
</evidence>
<dbReference type="Proteomes" id="UP001146793">
    <property type="component" value="Unassembled WGS sequence"/>
</dbReference>
<evidence type="ECO:0000313" key="4">
    <source>
        <dbReference type="Proteomes" id="UP001150062"/>
    </source>
</evidence>
<evidence type="ECO:0008006" key="5">
    <source>
        <dbReference type="Google" id="ProtNLM"/>
    </source>
</evidence>
<dbReference type="Gene3D" id="3.30.450.20">
    <property type="entry name" value="PAS domain"/>
    <property type="match status" value="1"/>
</dbReference>
<evidence type="ECO:0000313" key="1">
    <source>
        <dbReference type="EMBL" id="KAJ3426206.1"/>
    </source>
</evidence>
<dbReference type="EMBL" id="JAOAOG010000329">
    <property type="protein sequence ID" value="KAJ6228164.1"/>
    <property type="molecule type" value="Genomic_DNA"/>
</dbReference>
<reference evidence="1" key="2">
    <citation type="submission" date="2022-08" db="EMBL/GenBank/DDBJ databases">
        <title>Novel sulphate-reducing endosymbionts in the free-living metamonad Anaeramoeba.</title>
        <authorList>
            <person name="Jerlstrom-Hultqvist J."/>
            <person name="Cepicka I."/>
            <person name="Gallot-Lavallee L."/>
            <person name="Salas-Leiva D."/>
            <person name="Curtis B.A."/>
            <person name="Zahonova K."/>
            <person name="Pipaliya S."/>
            <person name="Dacks J."/>
            <person name="Roger A.J."/>
        </authorList>
    </citation>
    <scope>NUCLEOTIDE SEQUENCE</scope>
    <source>
        <strain evidence="1">Busselton2</strain>
    </source>
</reference>
<protein>
    <recommendedName>
        <fullName evidence="5">LOV domain-containing protein</fullName>
    </recommendedName>
</protein>
<dbReference type="AlphaFoldDB" id="A0AAV7YCC4"/>
<reference evidence="2" key="1">
    <citation type="submission" date="2022-08" db="EMBL/GenBank/DDBJ databases">
        <title>Novel sulfate-reducing endosymbionts in the free-living metamonad Anaeramoeba.</title>
        <authorList>
            <person name="Jerlstrom-Hultqvist J."/>
            <person name="Cepicka I."/>
            <person name="Gallot-Lavallee L."/>
            <person name="Salas-Leiva D."/>
            <person name="Curtis B.A."/>
            <person name="Zahonova K."/>
            <person name="Pipaliya S."/>
            <person name="Dacks J."/>
            <person name="Roger A.J."/>
        </authorList>
    </citation>
    <scope>NUCLEOTIDE SEQUENCE</scope>
    <source>
        <strain evidence="2">Schooner1</strain>
    </source>
</reference>
<dbReference type="Proteomes" id="UP001150062">
    <property type="component" value="Unassembled WGS sequence"/>
</dbReference>
<name>A0AAV7YCC4_9EUKA</name>
<accession>A0AAV7YCC4</accession>